<dbReference type="InterPro" id="IPR013249">
    <property type="entry name" value="RNA_pol_sigma70_r4_t2"/>
</dbReference>
<sequence length="194" mass="22800">MGPIDIHRIKEGDQEAFKRFFVHFYPKLLSLACRFVDEQAAKDLVQDIFTFYWEQKQQIDVNSVQSYLFKSLQNRCLNYLKHQMVVEEYNAKIRIAEARIAFLNDRTDSNDVLKQVIDCDIREQIEASVKKLPPKAAEVFRLCYHEDLPHKEIADKLGISPRTVAVHVRNAVLFLREDLKDLLILYIAFCRIIN</sequence>
<dbReference type="SUPFAM" id="SSF88946">
    <property type="entry name" value="Sigma2 domain of RNA polymerase sigma factors"/>
    <property type="match status" value="1"/>
</dbReference>
<dbReference type="GO" id="GO:0006352">
    <property type="term" value="P:DNA-templated transcription initiation"/>
    <property type="evidence" value="ECO:0007669"/>
    <property type="project" value="InterPro"/>
</dbReference>
<comment type="caution">
    <text evidence="7">The sequence shown here is derived from an EMBL/GenBank/DDBJ whole genome shotgun (WGS) entry which is preliminary data.</text>
</comment>
<keyword evidence="4" id="KW-0804">Transcription</keyword>
<proteinExistence type="inferred from homology"/>
<dbReference type="GO" id="GO:0003677">
    <property type="term" value="F:DNA binding"/>
    <property type="evidence" value="ECO:0007669"/>
    <property type="project" value="InterPro"/>
</dbReference>
<dbReference type="EMBL" id="AQHV01000010">
    <property type="protein sequence ID" value="KKB57158.1"/>
    <property type="molecule type" value="Genomic_DNA"/>
</dbReference>
<evidence type="ECO:0000256" key="1">
    <source>
        <dbReference type="ARBA" id="ARBA00010641"/>
    </source>
</evidence>
<dbReference type="PATRIC" id="fig|927665.4.peg.1849"/>
<dbReference type="InterPro" id="IPR014327">
    <property type="entry name" value="RNA_pol_sigma70_bacteroid"/>
</dbReference>
<organism evidence="7 8">
    <name type="scientific">Parabacteroides goldsteinii DSM 19448 = WAL 12034</name>
    <dbReference type="NCBI Taxonomy" id="927665"/>
    <lineage>
        <taxon>Bacteria</taxon>
        <taxon>Pseudomonadati</taxon>
        <taxon>Bacteroidota</taxon>
        <taxon>Bacteroidia</taxon>
        <taxon>Bacteroidales</taxon>
        <taxon>Tannerellaceae</taxon>
        <taxon>Parabacteroides</taxon>
    </lineage>
</organism>
<dbReference type="GO" id="GO:0016987">
    <property type="term" value="F:sigma factor activity"/>
    <property type="evidence" value="ECO:0007669"/>
    <property type="project" value="UniProtKB-KW"/>
</dbReference>
<dbReference type="Pfam" id="PF04542">
    <property type="entry name" value="Sigma70_r2"/>
    <property type="match status" value="1"/>
</dbReference>
<keyword evidence="3" id="KW-0731">Sigma factor</keyword>
<keyword evidence="2" id="KW-0805">Transcription regulation</keyword>
<dbReference type="HOGENOM" id="CLU_047691_4_0_10"/>
<evidence type="ECO:0000259" key="5">
    <source>
        <dbReference type="Pfam" id="PF04542"/>
    </source>
</evidence>
<protein>
    <submittedName>
        <fullName evidence="7">RNA polymerase sigma-70 factor</fullName>
    </submittedName>
</protein>
<feature type="domain" description="RNA polymerase sigma-70 region 2" evidence="5">
    <location>
        <begin position="21"/>
        <end position="83"/>
    </location>
</feature>
<evidence type="ECO:0000256" key="2">
    <source>
        <dbReference type="ARBA" id="ARBA00023015"/>
    </source>
</evidence>
<dbReference type="AlphaFoldDB" id="A0A0F5JHF6"/>
<dbReference type="InterPro" id="IPR007627">
    <property type="entry name" value="RNA_pol_sigma70_r2"/>
</dbReference>
<name>A0A0F5JHF6_9BACT</name>
<dbReference type="InterPro" id="IPR013324">
    <property type="entry name" value="RNA_pol_sigma_r3/r4-like"/>
</dbReference>
<dbReference type="Pfam" id="PF08281">
    <property type="entry name" value="Sigma70_r4_2"/>
    <property type="match status" value="1"/>
</dbReference>
<reference evidence="7 8" key="1">
    <citation type="submission" date="2013-04" db="EMBL/GenBank/DDBJ databases">
        <title>The Genome Sequence of Parabacteroides goldsteinii DSM 19448.</title>
        <authorList>
            <consortium name="The Broad Institute Genomics Platform"/>
            <person name="Earl A."/>
            <person name="Ward D."/>
            <person name="Feldgarden M."/>
            <person name="Gevers D."/>
            <person name="Martens E."/>
            <person name="Sakamoto M."/>
            <person name="Benno Y."/>
            <person name="Song Y."/>
            <person name="Liu C."/>
            <person name="Lee J."/>
            <person name="Bolanos M."/>
            <person name="Vaisanen M.L."/>
            <person name="Finegold S.M."/>
            <person name="Walker B."/>
            <person name="Young S."/>
            <person name="Zeng Q."/>
            <person name="Gargeya S."/>
            <person name="Fitzgerald M."/>
            <person name="Haas B."/>
            <person name="Abouelleil A."/>
            <person name="Allen A.W."/>
            <person name="Alvarado L."/>
            <person name="Arachchi H.M."/>
            <person name="Berlin A.M."/>
            <person name="Chapman S.B."/>
            <person name="Gainer-Dewar J."/>
            <person name="Goldberg J."/>
            <person name="Griggs A."/>
            <person name="Gujja S."/>
            <person name="Hansen M."/>
            <person name="Howarth C."/>
            <person name="Imamovic A."/>
            <person name="Ireland A."/>
            <person name="Larimer J."/>
            <person name="McCowan C."/>
            <person name="Murphy C."/>
            <person name="Pearson M."/>
            <person name="Poon T.W."/>
            <person name="Priest M."/>
            <person name="Roberts A."/>
            <person name="Saif S."/>
            <person name="Shea T."/>
            <person name="Sisk P."/>
            <person name="Sykes S."/>
            <person name="Wortman J."/>
            <person name="Nusbaum C."/>
            <person name="Birren B."/>
        </authorList>
    </citation>
    <scope>NUCLEOTIDE SEQUENCE [LARGE SCALE GENOMIC DNA]</scope>
    <source>
        <strain evidence="7 8">DSM 19448</strain>
    </source>
</reference>
<evidence type="ECO:0000256" key="4">
    <source>
        <dbReference type="ARBA" id="ARBA00023163"/>
    </source>
</evidence>
<dbReference type="STRING" id="927665.HMPREF1535_01811"/>
<dbReference type="Gene3D" id="1.10.1740.10">
    <property type="match status" value="1"/>
</dbReference>
<dbReference type="InterPro" id="IPR013325">
    <property type="entry name" value="RNA_pol_sigma_r2"/>
</dbReference>
<dbReference type="PANTHER" id="PTHR43133:SF46">
    <property type="entry name" value="RNA POLYMERASE SIGMA-70 FACTOR ECF SUBFAMILY"/>
    <property type="match status" value="1"/>
</dbReference>
<dbReference type="InterPro" id="IPR039425">
    <property type="entry name" value="RNA_pol_sigma-70-like"/>
</dbReference>
<evidence type="ECO:0000259" key="6">
    <source>
        <dbReference type="Pfam" id="PF08281"/>
    </source>
</evidence>
<dbReference type="RefSeq" id="WP_046145895.1">
    <property type="nucleotide sequence ID" value="NZ_KQ033912.1"/>
</dbReference>
<dbReference type="InterPro" id="IPR014284">
    <property type="entry name" value="RNA_pol_sigma-70_dom"/>
</dbReference>
<gene>
    <name evidence="7" type="ORF">HMPREF1535_01811</name>
</gene>
<dbReference type="NCBIfam" id="TIGR02985">
    <property type="entry name" value="Sig70_bacteroi1"/>
    <property type="match status" value="1"/>
</dbReference>
<dbReference type="Gene3D" id="1.10.10.10">
    <property type="entry name" value="Winged helix-like DNA-binding domain superfamily/Winged helix DNA-binding domain"/>
    <property type="match status" value="1"/>
</dbReference>
<dbReference type="PANTHER" id="PTHR43133">
    <property type="entry name" value="RNA POLYMERASE ECF-TYPE SIGMA FACTO"/>
    <property type="match status" value="1"/>
</dbReference>
<feature type="domain" description="RNA polymerase sigma factor 70 region 4 type 2" evidence="6">
    <location>
        <begin position="122"/>
        <end position="173"/>
    </location>
</feature>
<comment type="similarity">
    <text evidence="1">Belongs to the sigma-70 factor family. ECF subfamily.</text>
</comment>
<accession>A0A0F5JHF6</accession>
<dbReference type="NCBIfam" id="TIGR02937">
    <property type="entry name" value="sigma70-ECF"/>
    <property type="match status" value="1"/>
</dbReference>
<dbReference type="Proteomes" id="UP000033047">
    <property type="component" value="Unassembled WGS sequence"/>
</dbReference>
<dbReference type="SUPFAM" id="SSF88659">
    <property type="entry name" value="Sigma3 and sigma4 domains of RNA polymerase sigma factors"/>
    <property type="match status" value="1"/>
</dbReference>
<evidence type="ECO:0000313" key="7">
    <source>
        <dbReference type="EMBL" id="KKB57158.1"/>
    </source>
</evidence>
<evidence type="ECO:0000256" key="3">
    <source>
        <dbReference type="ARBA" id="ARBA00023082"/>
    </source>
</evidence>
<dbReference type="InterPro" id="IPR036388">
    <property type="entry name" value="WH-like_DNA-bd_sf"/>
</dbReference>
<evidence type="ECO:0000313" key="8">
    <source>
        <dbReference type="Proteomes" id="UP000033047"/>
    </source>
</evidence>